<accession>X1GGF2</accession>
<comment type="caution">
    <text evidence="1">The sequence shown here is derived from an EMBL/GenBank/DDBJ whole genome shotgun (WGS) entry which is preliminary data.</text>
</comment>
<evidence type="ECO:0000313" key="1">
    <source>
        <dbReference type="EMBL" id="GAH56297.1"/>
    </source>
</evidence>
<dbReference type="EMBL" id="BARU01025042">
    <property type="protein sequence ID" value="GAH56297.1"/>
    <property type="molecule type" value="Genomic_DNA"/>
</dbReference>
<proteinExistence type="predicted"/>
<name>X1GGF2_9ZZZZ</name>
<gene>
    <name evidence="1" type="ORF">S03H2_40395</name>
</gene>
<protein>
    <submittedName>
        <fullName evidence="1">Uncharacterized protein</fullName>
    </submittedName>
</protein>
<sequence length="102" mass="11039">MEISADNSTTARLDGPTGDYLITRYRLDFDGDGVAETGTSDTAITDYDQFLVPPVQITHVADDNDVVVTLRVRARPRNAANDLADAGTYTATQTLTAYWVGP</sequence>
<organism evidence="1">
    <name type="scientific">marine sediment metagenome</name>
    <dbReference type="NCBI Taxonomy" id="412755"/>
    <lineage>
        <taxon>unclassified sequences</taxon>
        <taxon>metagenomes</taxon>
        <taxon>ecological metagenomes</taxon>
    </lineage>
</organism>
<reference evidence="1" key="1">
    <citation type="journal article" date="2014" name="Front. Microbiol.">
        <title>High frequency of phylogenetically diverse reductive dehalogenase-homologous genes in deep subseafloor sedimentary metagenomes.</title>
        <authorList>
            <person name="Kawai M."/>
            <person name="Futagami T."/>
            <person name="Toyoda A."/>
            <person name="Takaki Y."/>
            <person name="Nishi S."/>
            <person name="Hori S."/>
            <person name="Arai W."/>
            <person name="Tsubouchi T."/>
            <person name="Morono Y."/>
            <person name="Uchiyama I."/>
            <person name="Ito T."/>
            <person name="Fujiyama A."/>
            <person name="Inagaki F."/>
            <person name="Takami H."/>
        </authorList>
    </citation>
    <scope>NUCLEOTIDE SEQUENCE</scope>
    <source>
        <strain evidence="1">Expedition CK06-06</strain>
    </source>
</reference>
<dbReference type="AlphaFoldDB" id="X1GGF2"/>